<dbReference type="OrthoDB" id="9961567at2"/>
<dbReference type="Gene3D" id="1.10.3290.10">
    <property type="entry name" value="Fido-like domain"/>
    <property type="match status" value="1"/>
</dbReference>
<dbReference type="PROSITE" id="PS51459">
    <property type="entry name" value="FIDO"/>
    <property type="match status" value="1"/>
</dbReference>
<dbReference type="AlphaFoldDB" id="A0A1X7AQ51"/>
<sequence length="371" mass="42715">MKVFLSLFLLLITLSISVTQADDSIADQAVSSSRDPARALQILDNELARDQVDYLTRLCFLGNDTDHYLERAQNCVKTLRLVRSRFQRMISDSELPLFDMDFIKQINMSMLGKKQSHYRGDLKNDSEISLGIAFREGDEANFTEIKTIAEHFHGLTDVEMFLAPDCNAYQNQLTQLKKMEAAEQTDNDVYRAMKRDVQACGSEAYQPFLMDEDMAFDQHFMDGQAYDFFNLSAAIYYMVGSMMQFSPQSMRTLEVGDLLLNVHYRLYGLYSRDLDSVMLPLLDAFNQTQFSSWPSAEQREQRLYYLARTLLIAHPFSAGNSRTSIMVLNILFMASGLQPWSVMHQPNMRDCSSVLAPQLYRSQVRKVRDRE</sequence>
<evidence type="ECO:0000313" key="3">
    <source>
        <dbReference type="EMBL" id="SMA50228.1"/>
    </source>
</evidence>
<dbReference type="EMBL" id="FWPT01000011">
    <property type="protein sequence ID" value="SMA50228.1"/>
    <property type="molecule type" value="Genomic_DNA"/>
</dbReference>
<evidence type="ECO:0000259" key="2">
    <source>
        <dbReference type="PROSITE" id="PS51459"/>
    </source>
</evidence>
<evidence type="ECO:0000313" key="4">
    <source>
        <dbReference type="Proteomes" id="UP000196573"/>
    </source>
</evidence>
<dbReference type="SUPFAM" id="SSF140931">
    <property type="entry name" value="Fic-like"/>
    <property type="match status" value="1"/>
</dbReference>
<protein>
    <recommendedName>
        <fullName evidence="2">Fido domain-containing protein</fullName>
    </recommendedName>
</protein>
<keyword evidence="1" id="KW-0732">Signal</keyword>
<feature type="signal peptide" evidence="1">
    <location>
        <begin position="1"/>
        <end position="21"/>
    </location>
</feature>
<feature type="domain" description="Fido" evidence="2">
    <location>
        <begin position="254"/>
        <end position="371"/>
    </location>
</feature>
<dbReference type="RefSeq" id="WP_087112671.1">
    <property type="nucleotide sequence ID" value="NZ_CBCSCN010000013.1"/>
</dbReference>
<reference evidence="3 4" key="1">
    <citation type="submission" date="2017-03" db="EMBL/GenBank/DDBJ databases">
        <authorList>
            <person name="Afonso C.L."/>
            <person name="Miller P.J."/>
            <person name="Scott M.A."/>
            <person name="Spackman E."/>
            <person name="Goraichik I."/>
            <person name="Dimitrov K.M."/>
            <person name="Suarez D.L."/>
            <person name="Swayne D.E."/>
        </authorList>
    </citation>
    <scope>NUCLEOTIDE SEQUENCE [LARGE SCALE GENOMIC DNA]</scope>
    <source>
        <strain evidence="3">SB41UT1</strain>
    </source>
</reference>
<gene>
    <name evidence="3" type="ORF">EHSB41UT_04021</name>
</gene>
<feature type="chain" id="PRO_5012281742" description="Fido domain-containing protein" evidence="1">
    <location>
        <begin position="22"/>
        <end position="371"/>
    </location>
</feature>
<dbReference type="InterPro" id="IPR036597">
    <property type="entry name" value="Fido-like_dom_sf"/>
</dbReference>
<dbReference type="InterPro" id="IPR003812">
    <property type="entry name" value="Fido"/>
</dbReference>
<keyword evidence="4" id="KW-1185">Reference proteome</keyword>
<accession>A0A1X7AQ51</accession>
<organism evidence="3 4">
    <name type="scientific">Parendozoicomonas haliclonae</name>
    <dbReference type="NCBI Taxonomy" id="1960125"/>
    <lineage>
        <taxon>Bacteria</taxon>
        <taxon>Pseudomonadati</taxon>
        <taxon>Pseudomonadota</taxon>
        <taxon>Gammaproteobacteria</taxon>
        <taxon>Oceanospirillales</taxon>
        <taxon>Endozoicomonadaceae</taxon>
        <taxon>Parendozoicomonas</taxon>
    </lineage>
</organism>
<name>A0A1X7AQ51_9GAMM</name>
<evidence type="ECO:0000256" key="1">
    <source>
        <dbReference type="SAM" id="SignalP"/>
    </source>
</evidence>
<proteinExistence type="predicted"/>
<dbReference type="Proteomes" id="UP000196573">
    <property type="component" value="Unassembled WGS sequence"/>
</dbReference>